<evidence type="ECO:0000259" key="1">
    <source>
        <dbReference type="PROSITE" id="PS50851"/>
    </source>
</evidence>
<dbReference type="GO" id="GO:0006935">
    <property type="term" value="P:chemotaxis"/>
    <property type="evidence" value="ECO:0007669"/>
    <property type="project" value="InterPro"/>
</dbReference>
<dbReference type="EMBL" id="DF820457">
    <property type="protein sequence ID" value="GAK51489.1"/>
    <property type="molecule type" value="Genomic_DNA"/>
</dbReference>
<dbReference type="Pfam" id="PF01584">
    <property type="entry name" value="CheW"/>
    <property type="match status" value="1"/>
</dbReference>
<dbReference type="InterPro" id="IPR002545">
    <property type="entry name" value="CheW-lke_dom"/>
</dbReference>
<accession>A0A081BM73</accession>
<dbReference type="HOGENOM" id="CLU_1773732_0_0_0"/>
<dbReference type="PROSITE" id="PS50851">
    <property type="entry name" value="CHEW"/>
    <property type="match status" value="1"/>
</dbReference>
<sequence length="146" mass="16759">MRHHIELLVFAAEGNIYGVHANQVETLLSQSFLYPGSAPFALPYKGRRVRIVRLAQYMRQQPIWRENAVADFPLSASPKRVLVTTDQRDDEYVGLLIQELQQLVSVSIEKLFPLPQIMEAKKWSRLIWGVALLHDSPVILLDLKQL</sequence>
<dbReference type="AlphaFoldDB" id="A0A081BM73"/>
<feature type="domain" description="CheW-like" evidence="1">
    <location>
        <begin position="4"/>
        <end position="146"/>
    </location>
</feature>
<protein>
    <submittedName>
        <fullName evidence="2">Chemotaxis signal transduction protein</fullName>
    </submittedName>
</protein>
<dbReference type="Proteomes" id="UP000030700">
    <property type="component" value="Unassembled WGS sequence"/>
</dbReference>
<keyword evidence="3" id="KW-1185">Reference proteome</keyword>
<dbReference type="InterPro" id="IPR036061">
    <property type="entry name" value="CheW-like_dom_sf"/>
</dbReference>
<dbReference type="SUPFAM" id="SSF50341">
    <property type="entry name" value="CheW-like"/>
    <property type="match status" value="1"/>
</dbReference>
<dbReference type="GO" id="GO:0007165">
    <property type="term" value="P:signal transduction"/>
    <property type="evidence" value="ECO:0007669"/>
    <property type="project" value="InterPro"/>
</dbReference>
<organism evidence="2">
    <name type="scientific">Candidatus Moduliflexus flocculans</name>
    <dbReference type="NCBI Taxonomy" id="1499966"/>
    <lineage>
        <taxon>Bacteria</taxon>
        <taxon>Candidatus Moduliflexota</taxon>
        <taxon>Candidatus Moduliflexia</taxon>
        <taxon>Candidatus Moduliflexales</taxon>
        <taxon>Candidatus Moduliflexaceae</taxon>
    </lineage>
</organism>
<reference evidence="2" key="1">
    <citation type="journal article" date="2015" name="PeerJ">
        <title>First genomic representation of candidate bacterial phylum KSB3 points to enhanced environmental sensing as a trigger of wastewater bulking.</title>
        <authorList>
            <person name="Sekiguchi Y."/>
            <person name="Ohashi A."/>
            <person name="Parks D.H."/>
            <person name="Yamauchi T."/>
            <person name="Tyson G.W."/>
            <person name="Hugenholtz P."/>
        </authorList>
    </citation>
    <scope>NUCLEOTIDE SEQUENCE [LARGE SCALE GENOMIC DNA]</scope>
</reference>
<evidence type="ECO:0000313" key="2">
    <source>
        <dbReference type="EMBL" id="GAK51489.1"/>
    </source>
</evidence>
<gene>
    <name evidence="2" type="ORF">U14_02733</name>
</gene>
<proteinExistence type="predicted"/>
<evidence type="ECO:0000313" key="3">
    <source>
        <dbReference type="Proteomes" id="UP000030700"/>
    </source>
</evidence>
<name>A0A081BM73_9BACT</name>